<protein>
    <recommendedName>
        <fullName evidence="7 17">3-dehydroquinate synthase</fullName>
        <shortName evidence="17">DHQS</shortName>
        <ecNumber evidence="6 17">4.2.3.4</ecNumber>
    </recommendedName>
</protein>
<keyword evidence="15 17" id="KW-0456">Lyase</keyword>
<dbReference type="Pfam" id="PF24621">
    <property type="entry name" value="DHQS_C"/>
    <property type="match status" value="1"/>
</dbReference>
<comment type="cofactor">
    <cofactor evidence="2 17">
        <name>NAD(+)</name>
        <dbReference type="ChEBI" id="CHEBI:57540"/>
    </cofactor>
</comment>
<dbReference type="EC" id="4.2.3.4" evidence="6 17"/>
<keyword evidence="9 17" id="KW-0028">Amino-acid biosynthesis</keyword>
<dbReference type="NCBIfam" id="TIGR01357">
    <property type="entry name" value="aroB"/>
    <property type="match status" value="1"/>
</dbReference>
<keyword evidence="21" id="KW-1185">Reference proteome</keyword>
<keyword evidence="10 17" id="KW-0479">Metal-binding</keyword>
<name>A0ABT6NC08_9FIRM</name>
<evidence type="ECO:0000256" key="17">
    <source>
        <dbReference type="HAMAP-Rule" id="MF_00110"/>
    </source>
</evidence>
<evidence type="ECO:0000256" key="2">
    <source>
        <dbReference type="ARBA" id="ARBA00001911"/>
    </source>
</evidence>
<feature type="domain" description="3-dehydroquinate synthase N-terminal" evidence="18">
    <location>
        <begin position="68"/>
        <end position="180"/>
    </location>
</feature>
<comment type="catalytic activity">
    <reaction evidence="1 17">
        <text>7-phospho-2-dehydro-3-deoxy-D-arabino-heptonate = 3-dehydroquinate + phosphate</text>
        <dbReference type="Rhea" id="RHEA:21968"/>
        <dbReference type="ChEBI" id="CHEBI:32364"/>
        <dbReference type="ChEBI" id="CHEBI:43474"/>
        <dbReference type="ChEBI" id="CHEBI:58394"/>
        <dbReference type="EC" id="4.2.3.4"/>
    </reaction>
</comment>
<keyword evidence="13 17" id="KW-0520">NAD</keyword>
<comment type="similarity">
    <text evidence="5 17">Belongs to the sugar phosphate cyclases superfamily. Dehydroquinate synthase family.</text>
</comment>
<proteinExistence type="inferred from homology"/>
<comment type="cofactor">
    <cofactor evidence="17">
        <name>Co(2+)</name>
        <dbReference type="ChEBI" id="CHEBI:48828"/>
    </cofactor>
    <cofactor evidence="17">
        <name>Zn(2+)</name>
        <dbReference type="ChEBI" id="CHEBI:29105"/>
    </cofactor>
    <text evidence="17">Binds 1 divalent metal cation per subunit. Can use either Co(2+) or Zn(2+).</text>
</comment>
<feature type="domain" description="3-dehydroquinate synthase C-terminal" evidence="19">
    <location>
        <begin position="182"/>
        <end position="328"/>
    </location>
</feature>
<dbReference type="InterPro" id="IPR030960">
    <property type="entry name" value="DHQS/DOIS_N"/>
</dbReference>
<feature type="binding site" evidence="17">
    <location>
        <position position="248"/>
    </location>
    <ligand>
        <name>Zn(2+)</name>
        <dbReference type="ChEBI" id="CHEBI:29105"/>
    </ligand>
</feature>
<evidence type="ECO:0000259" key="18">
    <source>
        <dbReference type="Pfam" id="PF01761"/>
    </source>
</evidence>
<evidence type="ECO:0000256" key="12">
    <source>
        <dbReference type="ARBA" id="ARBA00022833"/>
    </source>
</evidence>
<accession>A0ABT6NC08</accession>
<dbReference type="Gene3D" id="1.20.1090.10">
    <property type="entry name" value="Dehydroquinate synthase-like - alpha domain"/>
    <property type="match status" value="1"/>
</dbReference>
<dbReference type="Gene3D" id="3.40.50.1970">
    <property type="match status" value="1"/>
</dbReference>
<keyword evidence="16 17" id="KW-0170">Cobalt</keyword>
<evidence type="ECO:0000256" key="14">
    <source>
        <dbReference type="ARBA" id="ARBA00023141"/>
    </source>
</evidence>
<dbReference type="GO" id="GO:0003856">
    <property type="term" value="F:3-dehydroquinate synthase activity"/>
    <property type="evidence" value="ECO:0007669"/>
    <property type="project" value="UniProtKB-EC"/>
</dbReference>
<feature type="binding site" evidence="17">
    <location>
        <position position="152"/>
    </location>
    <ligand>
        <name>NAD(+)</name>
        <dbReference type="ChEBI" id="CHEBI:57540"/>
    </ligand>
</feature>
<dbReference type="Pfam" id="PF01761">
    <property type="entry name" value="DHQ_synthase"/>
    <property type="match status" value="1"/>
</dbReference>
<organism evidence="20 21">
    <name type="scientific">Fusibacter bizertensis</name>
    <dbReference type="NCBI Taxonomy" id="1488331"/>
    <lineage>
        <taxon>Bacteria</taxon>
        <taxon>Bacillati</taxon>
        <taxon>Bacillota</taxon>
        <taxon>Clostridia</taxon>
        <taxon>Eubacteriales</taxon>
        <taxon>Eubacteriales Family XII. Incertae Sedis</taxon>
        <taxon>Fusibacter</taxon>
    </lineage>
</organism>
<evidence type="ECO:0000256" key="15">
    <source>
        <dbReference type="ARBA" id="ARBA00023239"/>
    </source>
</evidence>
<comment type="caution">
    <text evidence="20">The sequence shown here is derived from an EMBL/GenBank/DDBJ whole genome shotgun (WGS) entry which is preliminary data.</text>
</comment>
<feature type="binding site" evidence="17">
    <location>
        <position position="265"/>
    </location>
    <ligand>
        <name>Zn(2+)</name>
        <dbReference type="ChEBI" id="CHEBI:29105"/>
    </ligand>
</feature>
<dbReference type="PIRSF" id="PIRSF001455">
    <property type="entry name" value="DHQ_synth"/>
    <property type="match status" value="1"/>
</dbReference>
<evidence type="ECO:0000256" key="3">
    <source>
        <dbReference type="ARBA" id="ARBA00004496"/>
    </source>
</evidence>
<feature type="binding site" evidence="17">
    <location>
        <begin position="130"/>
        <end position="131"/>
    </location>
    <ligand>
        <name>NAD(+)</name>
        <dbReference type="ChEBI" id="CHEBI:57540"/>
    </ligand>
</feature>
<feature type="binding site" evidence="17">
    <location>
        <position position="185"/>
    </location>
    <ligand>
        <name>Zn(2+)</name>
        <dbReference type="ChEBI" id="CHEBI:29105"/>
    </ligand>
</feature>
<dbReference type="InterPro" id="IPR050071">
    <property type="entry name" value="Dehydroquinate_synthase"/>
</dbReference>
<evidence type="ECO:0000256" key="6">
    <source>
        <dbReference type="ARBA" id="ARBA00013031"/>
    </source>
</evidence>
<comment type="pathway">
    <text evidence="4 17">Metabolic intermediate biosynthesis; chorismate biosynthesis; chorismate from D-erythrose 4-phosphate and phosphoenolpyruvate: step 2/7.</text>
</comment>
<evidence type="ECO:0000313" key="20">
    <source>
        <dbReference type="EMBL" id="MDH8677949.1"/>
    </source>
</evidence>
<dbReference type="InterPro" id="IPR016037">
    <property type="entry name" value="DHQ_synth_AroB"/>
</dbReference>
<dbReference type="CDD" id="cd08195">
    <property type="entry name" value="DHQS"/>
    <property type="match status" value="1"/>
</dbReference>
<dbReference type="PANTHER" id="PTHR43622">
    <property type="entry name" value="3-DEHYDROQUINATE SYNTHASE"/>
    <property type="match status" value="1"/>
</dbReference>
<sequence>MQKSENEKTTLNLKLDNRSYPIHIEPGSINSESLRQLVQQSDAGNCVIITDHHLYDIYSDWLKMLKVIVVKAGESSKDICVYESVLEQMIKLGISRTGTIIAFGGGVIGDLAGFVAATYMRGIDFYQIPTSLLAMVDSSIGGKVAVNLSSGKNLVGTFYQPKAVYIDPLLLKTLDKREWANGMAEVLKYAIGFDREFFDELSKYTLTDIMADEQLLIPIIARCCKIKIDVVEQDEKDMGIRNLLNFGHTIGHAIEAHYNYEKYLHGEGIAIGMAIKAKLAVDSGLLNEAEMERILEVISKYDLPIKLSDMMTKEEVDQLLSYIIHDKKRQVEEVEWITFKKLGQLESKPEKIETFIEQISKELLKA</sequence>
<keyword evidence="11 17" id="KW-0547">Nucleotide-binding</keyword>
<keyword evidence="8 17" id="KW-0963">Cytoplasm</keyword>
<dbReference type="HAMAP" id="MF_00110">
    <property type="entry name" value="DHQ_synthase"/>
    <property type="match status" value="1"/>
</dbReference>
<dbReference type="InterPro" id="IPR056179">
    <property type="entry name" value="DHQS_C"/>
</dbReference>
<evidence type="ECO:0000256" key="11">
    <source>
        <dbReference type="ARBA" id="ARBA00022741"/>
    </source>
</evidence>
<keyword evidence="14 17" id="KW-0057">Aromatic amino acid biosynthesis</keyword>
<comment type="subcellular location">
    <subcellularLocation>
        <location evidence="3 17">Cytoplasm</location>
    </subcellularLocation>
</comment>
<evidence type="ECO:0000256" key="13">
    <source>
        <dbReference type="ARBA" id="ARBA00023027"/>
    </source>
</evidence>
<evidence type="ECO:0000256" key="8">
    <source>
        <dbReference type="ARBA" id="ARBA00022490"/>
    </source>
</evidence>
<gene>
    <name evidence="17 20" type="primary">aroB</name>
    <name evidence="20" type="ORF">QE109_07305</name>
</gene>
<dbReference type="EMBL" id="JARYZI010000004">
    <property type="protein sequence ID" value="MDH8677949.1"/>
    <property type="molecule type" value="Genomic_DNA"/>
</dbReference>
<comment type="caution">
    <text evidence="17">Lacks conserved residue(s) required for the propagation of feature annotation.</text>
</comment>
<dbReference type="RefSeq" id="WP_281093779.1">
    <property type="nucleotide sequence ID" value="NZ_JARYZI010000004.1"/>
</dbReference>
<evidence type="ECO:0000259" key="19">
    <source>
        <dbReference type="Pfam" id="PF24621"/>
    </source>
</evidence>
<dbReference type="SUPFAM" id="SSF56796">
    <property type="entry name" value="Dehydroquinate synthase-like"/>
    <property type="match status" value="1"/>
</dbReference>
<evidence type="ECO:0000256" key="5">
    <source>
        <dbReference type="ARBA" id="ARBA00005412"/>
    </source>
</evidence>
<evidence type="ECO:0000256" key="9">
    <source>
        <dbReference type="ARBA" id="ARBA00022605"/>
    </source>
</evidence>
<evidence type="ECO:0000256" key="7">
    <source>
        <dbReference type="ARBA" id="ARBA00017684"/>
    </source>
</evidence>
<dbReference type="PANTHER" id="PTHR43622:SF7">
    <property type="entry name" value="3-DEHYDROQUINATE SYNTHASE, CHLOROPLASTIC"/>
    <property type="match status" value="1"/>
</dbReference>
<dbReference type="InterPro" id="IPR030963">
    <property type="entry name" value="DHQ_synth_fam"/>
</dbReference>
<keyword evidence="12 17" id="KW-0862">Zinc</keyword>
<feature type="binding site" evidence="17">
    <location>
        <begin position="106"/>
        <end position="110"/>
    </location>
    <ligand>
        <name>NAD(+)</name>
        <dbReference type="ChEBI" id="CHEBI:57540"/>
    </ligand>
</feature>
<dbReference type="Proteomes" id="UP001158045">
    <property type="component" value="Unassembled WGS sequence"/>
</dbReference>
<evidence type="ECO:0000313" key="21">
    <source>
        <dbReference type="Proteomes" id="UP001158045"/>
    </source>
</evidence>
<feature type="binding site" evidence="17">
    <location>
        <position position="143"/>
    </location>
    <ligand>
        <name>NAD(+)</name>
        <dbReference type="ChEBI" id="CHEBI:57540"/>
    </ligand>
</feature>
<evidence type="ECO:0000256" key="10">
    <source>
        <dbReference type="ARBA" id="ARBA00022723"/>
    </source>
</evidence>
<comment type="function">
    <text evidence="17">Catalyzes the conversion of 3-deoxy-D-arabino-heptulosonate 7-phosphate (DAHP) to dehydroquinate (DHQ).</text>
</comment>
<evidence type="ECO:0000256" key="1">
    <source>
        <dbReference type="ARBA" id="ARBA00001393"/>
    </source>
</evidence>
<reference evidence="20 21" key="1">
    <citation type="submission" date="2023-04" db="EMBL/GenBank/DDBJ databases">
        <title>Fusibacter bizertensis strain WBS, isolated from littoral bottom sediments of the Arctic seas - biochemical and genomic analysis.</title>
        <authorList>
            <person name="Brioukhanov A.L."/>
        </authorList>
    </citation>
    <scope>NUCLEOTIDE SEQUENCE [LARGE SCALE GENOMIC DNA]</scope>
    <source>
        <strain evidence="20 21">WBS</strain>
    </source>
</reference>
<evidence type="ECO:0000256" key="16">
    <source>
        <dbReference type="ARBA" id="ARBA00023285"/>
    </source>
</evidence>
<evidence type="ECO:0000256" key="4">
    <source>
        <dbReference type="ARBA" id="ARBA00004661"/>
    </source>
</evidence>